<dbReference type="SMART" id="SM00388">
    <property type="entry name" value="HisKA"/>
    <property type="match status" value="1"/>
</dbReference>
<dbReference type="PROSITE" id="PS50112">
    <property type="entry name" value="PAS"/>
    <property type="match status" value="1"/>
</dbReference>
<name>A0ABW4QYT5_9BACT</name>
<organism evidence="10 11">
    <name type="scientific">Hymenobacter bucti</name>
    <dbReference type="NCBI Taxonomy" id="1844114"/>
    <lineage>
        <taxon>Bacteria</taxon>
        <taxon>Pseudomonadati</taxon>
        <taxon>Bacteroidota</taxon>
        <taxon>Cytophagia</taxon>
        <taxon>Cytophagales</taxon>
        <taxon>Hymenobacteraceae</taxon>
        <taxon>Hymenobacter</taxon>
    </lineage>
</organism>
<keyword evidence="10" id="KW-0067">ATP-binding</keyword>
<feature type="coiled-coil region" evidence="6">
    <location>
        <begin position="9"/>
        <end position="36"/>
    </location>
</feature>
<dbReference type="Gene3D" id="1.10.287.130">
    <property type="match status" value="1"/>
</dbReference>
<dbReference type="InterPro" id="IPR052162">
    <property type="entry name" value="Sensor_kinase/Photoreceptor"/>
</dbReference>
<dbReference type="InterPro" id="IPR036097">
    <property type="entry name" value="HisK_dim/P_sf"/>
</dbReference>
<evidence type="ECO:0000256" key="2">
    <source>
        <dbReference type="ARBA" id="ARBA00012438"/>
    </source>
</evidence>
<keyword evidence="11" id="KW-1185">Reference proteome</keyword>
<accession>A0ABW4QYT5</accession>
<dbReference type="InterPro" id="IPR000700">
    <property type="entry name" value="PAS-assoc_C"/>
</dbReference>
<dbReference type="EC" id="2.7.13.3" evidence="2"/>
<dbReference type="InterPro" id="IPR036890">
    <property type="entry name" value="HATPase_C_sf"/>
</dbReference>
<dbReference type="Pfam" id="PF08448">
    <property type="entry name" value="PAS_4"/>
    <property type="match status" value="1"/>
</dbReference>
<dbReference type="Proteomes" id="UP001597197">
    <property type="component" value="Unassembled WGS sequence"/>
</dbReference>
<dbReference type="InterPro" id="IPR001610">
    <property type="entry name" value="PAC"/>
</dbReference>
<keyword evidence="10" id="KW-0547">Nucleotide-binding</keyword>
<evidence type="ECO:0000259" key="8">
    <source>
        <dbReference type="PROSITE" id="PS50112"/>
    </source>
</evidence>
<dbReference type="CDD" id="cd00082">
    <property type="entry name" value="HisKA"/>
    <property type="match status" value="1"/>
</dbReference>
<dbReference type="PROSITE" id="PS50113">
    <property type="entry name" value="PAC"/>
    <property type="match status" value="1"/>
</dbReference>
<feature type="domain" description="Histidine kinase" evidence="7">
    <location>
        <begin position="355"/>
        <end position="572"/>
    </location>
</feature>
<dbReference type="InterPro" id="IPR000014">
    <property type="entry name" value="PAS"/>
</dbReference>
<evidence type="ECO:0000256" key="3">
    <source>
        <dbReference type="ARBA" id="ARBA00022553"/>
    </source>
</evidence>
<dbReference type="SUPFAM" id="SSF55874">
    <property type="entry name" value="ATPase domain of HSP90 chaperone/DNA topoisomerase II/histidine kinase"/>
    <property type="match status" value="1"/>
</dbReference>
<dbReference type="InterPro" id="IPR035965">
    <property type="entry name" value="PAS-like_dom_sf"/>
</dbReference>
<reference evidence="11" key="1">
    <citation type="journal article" date="2019" name="Int. J. Syst. Evol. Microbiol.">
        <title>The Global Catalogue of Microorganisms (GCM) 10K type strain sequencing project: providing services to taxonomists for standard genome sequencing and annotation.</title>
        <authorList>
            <consortium name="The Broad Institute Genomics Platform"/>
            <consortium name="The Broad Institute Genome Sequencing Center for Infectious Disease"/>
            <person name="Wu L."/>
            <person name="Ma J."/>
        </authorList>
    </citation>
    <scope>NUCLEOTIDE SEQUENCE [LARGE SCALE GENOMIC DNA]</scope>
    <source>
        <strain evidence="11">CGMCC 1.15795</strain>
    </source>
</reference>
<dbReference type="PROSITE" id="PS50109">
    <property type="entry name" value="HIS_KIN"/>
    <property type="match status" value="1"/>
</dbReference>
<dbReference type="InterPro" id="IPR003594">
    <property type="entry name" value="HATPase_dom"/>
</dbReference>
<dbReference type="RefSeq" id="WP_382315717.1">
    <property type="nucleotide sequence ID" value="NZ_JBHUFD010000006.1"/>
</dbReference>
<dbReference type="CDD" id="cd00130">
    <property type="entry name" value="PAS"/>
    <property type="match status" value="2"/>
</dbReference>
<feature type="domain" description="PAC" evidence="9">
    <location>
        <begin position="278"/>
        <end position="330"/>
    </location>
</feature>
<dbReference type="SUPFAM" id="SSF47384">
    <property type="entry name" value="Homodimeric domain of signal transducing histidine kinase"/>
    <property type="match status" value="1"/>
</dbReference>
<sequence length="572" mass="62623">MNEPAPLSAAELARENEELRHQLREAEELIAAVRTGAIDALAIQGADGPRIFTLEGADQSYRMLVEQMNEGALLLSPGGVVLYCNEALAELLHYPLQAVLGSTAAGFVPAGFQAYWAGVVAQGWAGRVRGELPLQTRDGALRPCSVSMNKLSFNGAPALAVLVTDVSAQQEISTIRAAVAKQNTLIDRANEELVRQQVARLAIEQAAAQARGMLEGIPQIAWTATPEGKNTYLNQRWFDYAGPAESNQDTPITSRVHPSDYEASMHRWQHSLTTGVPLDLECRLRGETGDYRWMLGRARALHAEDGAISQWIGTFTDIHEHRLALERIDQAQQQLRDNNAALTRVNVDLDNFIYTASHDLRAPITNIEGLVQALRSELPSPAEPRPAPQVGFILNLMQDSVERFKRTIDHLTDVSKLQREHGPATGQVPLAAVVHDVLLDLEPLISSVGAQLTVDVADCPPVLFSEKNLRSVVYNLLSNAVKYRDPARPPRVLVRAECAEHHVRLLVQDNGLGISEAGQGKLFGMFQRLHDHVEGSGIGLYMVKRMVENAGGRIEVTSEVGVGSAFAVYFPR</sequence>
<keyword evidence="5" id="KW-0418">Kinase</keyword>
<evidence type="ECO:0000256" key="6">
    <source>
        <dbReference type="SAM" id="Coils"/>
    </source>
</evidence>
<dbReference type="PRINTS" id="PR00344">
    <property type="entry name" value="BCTRLSENSOR"/>
</dbReference>
<dbReference type="InterPro" id="IPR004358">
    <property type="entry name" value="Sig_transdc_His_kin-like_C"/>
</dbReference>
<evidence type="ECO:0000256" key="5">
    <source>
        <dbReference type="ARBA" id="ARBA00022777"/>
    </source>
</evidence>
<dbReference type="GO" id="GO:0005524">
    <property type="term" value="F:ATP binding"/>
    <property type="evidence" value="ECO:0007669"/>
    <property type="project" value="UniProtKB-KW"/>
</dbReference>
<dbReference type="PANTHER" id="PTHR43304:SF1">
    <property type="entry name" value="PAC DOMAIN-CONTAINING PROTEIN"/>
    <property type="match status" value="1"/>
</dbReference>
<keyword evidence="4" id="KW-0808">Transferase</keyword>
<dbReference type="InterPro" id="IPR013655">
    <property type="entry name" value="PAS_fold_3"/>
</dbReference>
<keyword evidence="6" id="KW-0175">Coiled coil</keyword>
<dbReference type="SMART" id="SM00387">
    <property type="entry name" value="HATPase_c"/>
    <property type="match status" value="1"/>
</dbReference>
<dbReference type="SMART" id="SM00086">
    <property type="entry name" value="PAC"/>
    <property type="match status" value="2"/>
</dbReference>
<evidence type="ECO:0000259" key="9">
    <source>
        <dbReference type="PROSITE" id="PS50113"/>
    </source>
</evidence>
<comment type="caution">
    <text evidence="10">The sequence shown here is derived from an EMBL/GenBank/DDBJ whole genome shotgun (WGS) entry which is preliminary data.</text>
</comment>
<dbReference type="SUPFAM" id="SSF55785">
    <property type="entry name" value="PYP-like sensor domain (PAS domain)"/>
    <property type="match status" value="2"/>
</dbReference>
<dbReference type="EMBL" id="JBHUFD010000006">
    <property type="protein sequence ID" value="MFD1874165.1"/>
    <property type="molecule type" value="Genomic_DNA"/>
</dbReference>
<gene>
    <name evidence="10" type="ORF">ACFSDX_17105</name>
</gene>
<dbReference type="Gene3D" id="3.30.450.20">
    <property type="entry name" value="PAS domain"/>
    <property type="match status" value="2"/>
</dbReference>
<dbReference type="Gene3D" id="3.30.565.10">
    <property type="entry name" value="Histidine kinase-like ATPase, C-terminal domain"/>
    <property type="match status" value="1"/>
</dbReference>
<comment type="catalytic activity">
    <reaction evidence="1">
        <text>ATP + protein L-histidine = ADP + protein N-phospho-L-histidine.</text>
        <dbReference type="EC" id="2.7.13.3"/>
    </reaction>
</comment>
<dbReference type="Pfam" id="PF08447">
    <property type="entry name" value="PAS_3"/>
    <property type="match status" value="1"/>
</dbReference>
<evidence type="ECO:0000313" key="11">
    <source>
        <dbReference type="Proteomes" id="UP001597197"/>
    </source>
</evidence>
<dbReference type="InterPro" id="IPR013656">
    <property type="entry name" value="PAS_4"/>
</dbReference>
<dbReference type="PANTHER" id="PTHR43304">
    <property type="entry name" value="PHYTOCHROME-LIKE PROTEIN CPH1"/>
    <property type="match status" value="1"/>
</dbReference>
<dbReference type="InterPro" id="IPR005467">
    <property type="entry name" value="His_kinase_dom"/>
</dbReference>
<dbReference type="SMART" id="SM00091">
    <property type="entry name" value="PAS"/>
    <property type="match status" value="2"/>
</dbReference>
<evidence type="ECO:0000313" key="10">
    <source>
        <dbReference type="EMBL" id="MFD1874165.1"/>
    </source>
</evidence>
<evidence type="ECO:0000259" key="7">
    <source>
        <dbReference type="PROSITE" id="PS50109"/>
    </source>
</evidence>
<proteinExistence type="predicted"/>
<evidence type="ECO:0000256" key="1">
    <source>
        <dbReference type="ARBA" id="ARBA00000085"/>
    </source>
</evidence>
<feature type="domain" description="PAS" evidence="8">
    <location>
        <begin position="57"/>
        <end position="101"/>
    </location>
</feature>
<protein>
    <recommendedName>
        <fullName evidence="2">histidine kinase</fullName>
        <ecNumber evidence="2">2.7.13.3</ecNumber>
    </recommendedName>
</protein>
<keyword evidence="3" id="KW-0597">Phosphoprotein</keyword>
<evidence type="ECO:0000256" key="4">
    <source>
        <dbReference type="ARBA" id="ARBA00022679"/>
    </source>
</evidence>
<dbReference type="InterPro" id="IPR003661">
    <property type="entry name" value="HisK_dim/P_dom"/>
</dbReference>
<dbReference type="Pfam" id="PF02518">
    <property type="entry name" value="HATPase_c"/>
    <property type="match status" value="1"/>
</dbReference>
<dbReference type="Pfam" id="PF00512">
    <property type="entry name" value="HisKA"/>
    <property type="match status" value="1"/>
</dbReference>